<dbReference type="AlphaFoldDB" id="W4MAC5"/>
<keyword evidence="2" id="KW-1185">Reference proteome</keyword>
<gene>
    <name evidence="1" type="ORF">ETSY2_12820</name>
</gene>
<name>W4MAC5_9BACT</name>
<dbReference type="Proteomes" id="UP000019140">
    <property type="component" value="Unassembled WGS sequence"/>
</dbReference>
<proteinExistence type="predicted"/>
<evidence type="ECO:0000313" key="1">
    <source>
        <dbReference type="EMBL" id="ETX07158.1"/>
    </source>
</evidence>
<evidence type="ECO:0000313" key="2">
    <source>
        <dbReference type="Proteomes" id="UP000019140"/>
    </source>
</evidence>
<comment type="caution">
    <text evidence="1">The sequence shown here is derived from an EMBL/GenBank/DDBJ whole genome shotgun (WGS) entry which is preliminary data.</text>
</comment>
<reference evidence="1 2" key="1">
    <citation type="journal article" date="2014" name="Nature">
        <title>An environmental bacterial taxon with a large and distinct metabolic repertoire.</title>
        <authorList>
            <person name="Wilson M.C."/>
            <person name="Mori T."/>
            <person name="Ruckert C."/>
            <person name="Uria A.R."/>
            <person name="Helf M.J."/>
            <person name="Takada K."/>
            <person name="Gernert C."/>
            <person name="Steffens U.A."/>
            <person name="Heycke N."/>
            <person name="Schmitt S."/>
            <person name="Rinke C."/>
            <person name="Helfrich E.J."/>
            <person name="Brachmann A.O."/>
            <person name="Gurgui C."/>
            <person name="Wakimoto T."/>
            <person name="Kracht M."/>
            <person name="Crusemann M."/>
            <person name="Hentschel U."/>
            <person name="Abe I."/>
            <person name="Matsunaga S."/>
            <person name="Kalinowski J."/>
            <person name="Takeyama H."/>
            <person name="Piel J."/>
        </authorList>
    </citation>
    <scope>NUCLEOTIDE SEQUENCE [LARGE SCALE GENOMIC DNA]</scope>
    <source>
        <strain evidence="2">TSY2</strain>
    </source>
</reference>
<dbReference type="EMBL" id="AZHX01000516">
    <property type="protein sequence ID" value="ETX07158.1"/>
    <property type="molecule type" value="Genomic_DNA"/>
</dbReference>
<accession>W4MAC5</accession>
<dbReference type="HOGENOM" id="CLU_2841594_0_0_7"/>
<protein>
    <submittedName>
        <fullName evidence="1">Uncharacterized protein</fullName>
    </submittedName>
</protein>
<sequence>MNTRFPDITVSLLEQAGKPVAQIAMVRRALQHAGHDQVAREFTELAFAAEEDEIVELARRFVTVI</sequence>
<organism evidence="1 2">
    <name type="scientific">Candidatus Entotheonella gemina</name>
    <dbReference type="NCBI Taxonomy" id="1429439"/>
    <lineage>
        <taxon>Bacteria</taxon>
        <taxon>Pseudomonadati</taxon>
        <taxon>Nitrospinota/Tectimicrobiota group</taxon>
        <taxon>Candidatus Tectimicrobiota</taxon>
        <taxon>Candidatus Entotheonellia</taxon>
        <taxon>Candidatus Entotheonellales</taxon>
        <taxon>Candidatus Entotheonellaceae</taxon>
        <taxon>Candidatus Entotheonella</taxon>
    </lineage>
</organism>